<comment type="catalytic activity">
    <reaction evidence="6">
        <text>cytidine(34) in tRNA + S-adenosyl-L-methionine = 2'-O-methylcytidine(34) in tRNA + S-adenosyl-L-homocysteine + H(+)</text>
        <dbReference type="Rhea" id="RHEA:43084"/>
        <dbReference type="Rhea" id="RHEA-COMP:10331"/>
        <dbReference type="Rhea" id="RHEA-COMP:10332"/>
        <dbReference type="ChEBI" id="CHEBI:15378"/>
        <dbReference type="ChEBI" id="CHEBI:57856"/>
        <dbReference type="ChEBI" id="CHEBI:59789"/>
        <dbReference type="ChEBI" id="CHEBI:74495"/>
        <dbReference type="ChEBI" id="CHEBI:82748"/>
        <dbReference type="EC" id="2.1.1.207"/>
    </reaction>
</comment>
<dbReference type="PANTHER" id="PTHR42971:SF1">
    <property type="entry name" value="TRNA (CYTIDINE(34)-2'-O)-METHYLTRANSFERASE"/>
    <property type="match status" value="1"/>
</dbReference>
<dbReference type="OrthoDB" id="9789043at2"/>
<dbReference type="PIRSF" id="PIRSF029256">
    <property type="entry name" value="SpoU_TrmH_prd"/>
    <property type="match status" value="1"/>
</dbReference>
<dbReference type="InterPro" id="IPR029026">
    <property type="entry name" value="tRNA_m1G_MTases_N"/>
</dbReference>
<keyword evidence="3 6" id="KW-0808">Transferase</keyword>
<dbReference type="GO" id="GO:0141102">
    <property type="term" value="F:tRNA (5-carboxymethylaminomethyluridine(34)-2'-O)-methyltransferase activity"/>
    <property type="evidence" value="ECO:0007669"/>
    <property type="project" value="RHEA"/>
</dbReference>
<comment type="subcellular location">
    <subcellularLocation>
        <location evidence="6">Cytoplasm</location>
    </subcellularLocation>
</comment>
<feature type="binding site" evidence="6 7">
    <location>
        <position position="132"/>
    </location>
    <ligand>
        <name>S-adenosyl-L-methionine</name>
        <dbReference type="ChEBI" id="CHEBI:59789"/>
    </ligand>
</feature>
<dbReference type="SUPFAM" id="SSF75217">
    <property type="entry name" value="alpha/beta knot"/>
    <property type="match status" value="1"/>
</dbReference>
<feature type="binding site" evidence="6 7">
    <location>
        <position position="124"/>
    </location>
    <ligand>
        <name>S-adenosyl-L-methionine</name>
        <dbReference type="ChEBI" id="CHEBI:59789"/>
    </ligand>
</feature>
<dbReference type="AlphaFoldDB" id="A0A286GKN1"/>
<comment type="function">
    <text evidence="6">Methylates the ribose at the nucleotide 34 wobble position in the two leucyl isoacceptors tRNA(Leu)(CmAA) and tRNA(Leu)(cmnm5UmAA). Catalyzes the methyl transfer from S-adenosyl-L-methionine to the 2'-OH of the wobble nucleotide.</text>
</comment>
<comment type="subunit">
    <text evidence="6">Homodimer.</text>
</comment>
<dbReference type="GO" id="GO:0141098">
    <property type="term" value="F:tRNA (cytidine(34)-2'-O)-methyltransferase activity"/>
    <property type="evidence" value="ECO:0007669"/>
    <property type="project" value="RHEA"/>
</dbReference>
<keyword evidence="2 6" id="KW-0489">Methyltransferase</keyword>
<dbReference type="RefSeq" id="WP_097279516.1">
    <property type="nucleotide sequence ID" value="NZ_OCNJ01000005.1"/>
</dbReference>
<comment type="catalytic activity">
    <reaction evidence="6">
        <text>5-carboxymethylaminomethyluridine(34) in tRNA(Leu) + S-adenosyl-L-methionine = 5-carboxymethylaminomethyl-2'-O-methyluridine(34) in tRNA(Leu) + S-adenosyl-L-homocysteine + H(+)</text>
        <dbReference type="Rhea" id="RHEA:43088"/>
        <dbReference type="Rhea" id="RHEA-COMP:10333"/>
        <dbReference type="Rhea" id="RHEA-COMP:10334"/>
        <dbReference type="ChEBI" id="CHEBI:15378"/>
        <dbReference type="ChEBI" id="CHEBI:57856"/>
        <dbReference type="ChEBI" id="CHEBI:59789"/>
        <dbReference type="ChEBI" id="CHEBI:74508"/>
        <dbReference type="ChEBI" id="CHEBI:74511"/>
        <dbReference type="EC" id="2.1.1.207"/>
    </reaction>
</comment>
<dbReference type="HAMAP" id="MF_01885">
    <property type="entry name" value="tRNA_methyltr_TrmL"/>
    <property type="match status" value="1"/>
</dbReference>
<feature type="domain" description="tRNA/rRNA methyltransferase SpoU type" evidence="8">
    <location>
        <begin position="2"/>
        <end position="142"/>
    </location>
</feature>
<dbReference type="InterPro" id="IPR001537">
    <property type="entry name" value="SpoU_MeTrfase"/>
</dbReference>
<evidence type="ECO:0000256" key="6">
    <source>
        <dbReference type="HAMAP-Rule" id="MF_01885"/>
    </source>
</evidence>
<reference evidence="9 10" key="1">
    <citation type="submission" date="2017-09" db="EMBL/GenBank/DDBJ databases">
        <authorList>
            <person name="Ehlers B."/>
            <person name="Leendertz F.H."/>
        </authorList>
    </citation>
    <scope>NUCLEOTIDE SEQUENCE [LARGE SCALE GENOMIC DNA]</scope>
    <source>
        <strain evidence="9 10">USBA 140</strain>
    </source>
</reference>
<dbReference type="Gene3D" id="3.40.1280.10">
    <property type="match status" value="1"/>
</dbReference>
<keyword evidence="5 6" id="KW-0819">tRNA processing</keyword>
<evidence type="ECO:0000313" key="10">
    <source>
        <dbReference type="Proteomes" id="UP000219621"/>
    </source>
</evidence>
<dbReference type="CDD" id="cd18094">
    <property type="entry name" value="SpoU-like_TrmL"/>
    <property type="match status" value="1"/>
</dbReference>
<keyword evidence="10" id="KW-1185">Reference proteome</keyword>
<proteinExistence type="inferred from homology"/>
<name>A0A286GKN1_9PROT</name>
<dbReference type="Proteomes" id="UP000219621">
    <property type="component" value="Unassembled WGS sequence"/>
</dbReference>
<dbReference type="GO" id="GO:0002130">
    <property type="term" value="P:wobble position ribose methylation"/>
    <property type="evidence" value="ECO:0007669"/>
    <property type="project" value="TreeGrafter"/>
</dbReference>
<evidence type="ECO:0000256" key="3">
    <source>
        <dbReference type="ARBA" id="ARBA00022679"/>
    </source>
</evidence>
<evidence type="ECO:0000256" key="2">
    <source>
        <dbReference type="ARBA" id="ARBA00022603"/>
    </source>
</evidence>
<evidence type="ECO:0000256" key="4">
    <source>
        <dbReference type="ARBA" id="ARBA00022691"/>
    </source>
</evidence>
<dbReference type="InterPro" id="IPR016914">
    <property type="entry name" value="TrmL"/>
</dbReference>
<feature type="binding site" evidence="6 7">
    <location>
        <position position="104"/>
    </location>
    <ligand>
        <name>S-adenosyl-L-methionine</name>
        <dbReference type="ChEBI" id="CHEBI:59789"/>
    </ligand>
</feature>
<dbReference type="EC" id="2.1.1.207" evidence="6"/>
<dbReference type="Pfam" id="PF00588">
    <property type="entry name" value="SpoU_methylase"/>
    <property type="match status" value="1"/>
</dbReference>
<dbReference type="EMBL" id="OCNJ01000005">
    <property type="protein sequence ID" value="SOD96062.1"/>
    <property type="molecule type" value="Genomic_DNA"/>
</dbReference>
<dbReference type="PANTHER" id="PTHR42971">
    <property type="entry name" value="TRNA (CYTIDINE(34)-2'-O)-METHYLTRANSFERASE"/>
    <property type="match status" value="1"/>
</dbReference>
<accession>A0A286GKN1</accession>
<evidence type="ECO:0000313" key="9">
    <source>
        <dbReference type="EMBL" id="SOD96062.1"/>
    </source>
</evidence>
<evidence type="ECO:0000256" key="5">
    <source>
        <dbReference type="ARBA" id="ARBA00022694"/>
    </source>
</evidence>
<dbReference type="GO" id="GO:0003723">
    <property type="term" value="F:RNA binding"/>
    <property type="evidence" value="ECO:0007669"/>
    <property type="project" value="InterPro"/>
</dbReference>
<dbReference type="GO" id="GO:0005737">
    <property type="term" value="C:cytoplasm"/>
    <property type="evidence" value="ECO:0007669"/>
    <property type="project" value="UniProtKB-SubCell"/>
</dbReference>
<dbReference type="InterPro" id="IPR029028">
    <property type="entry name" value="Alpha/beta_knot_MTases"/>
</dbReference>
<gene>
    <name evidence="6" type="primary">trmL</name>
    <name evidence="9" type="ORF">SAMN05421508_105137</name>
</gene>
<evidence type="ECO:0000259" key="8">
    <source>
        <dbReference type="Pfam" id="PF00588"/>
    </source>
</evidence>
<keyword evidence="1 6" id="KW-0963">Cytoplasm</keyword>
<keyword evidence="4 6" id="KW-0949">S-adenosyl-L-methionine</keyword>
<organism evidence="9 10">
    <name type="scientific">Caenispirillum bisanense</name>
    <dbReference type="NCBI Taxonomy" id="414052"/>
    <lineage>
        <taxon>Bacteria</taxon>
        <taxon>Pseudomonadati</taxon>
        <taxon>Pseudomonadota</taxon>
        <taxon>Alphaproteobacteria</taxon>
        <taxon>Rhodospirillales</taxon>
        <taxon>Novispirillaceae</taxon>
        <taxon>Caenispirillum</taxon>
    </lineage>
</organism>
<sequence length="165" mass="17917">MRIALYQPDIPQNTGTILRFCACFGLPCDIVEPCGFLFDDRRMRRAGMDYLDRLEVVRHVSWTRYLDSRATRPGGSGRLILLTTRAAVPHTQIEYRPDDTLLLGRESAGVPDDVHAAADLRVVIPLAGGLRSLNVAMACAVVAGEALRQTGGFPPLEEGVTAPAG</sequence>
<evidence type="ECO:0000256" key="1">
    <source>
        <dbReference type="ARBA" id="ARBA00022490"/>
    </source>
</evidence>
<protein>
    <recommendedName>
        <fullName evidence="6">tRNA (cytidine(34)-2'-O)-methyltransferase</fullName>
        <ecNumber evidence="6">2.1.1.207</ecNumber>
    </recommendedName>
    <alternativeName>
        <fullName evidence="6">tRNA (cytidine/uridine-2'-O-)-methyltransferase TrmL</fullName>
    </alternativeName>
</protein>
<comment type="similarity">
    <text evidence="6">Belongs to the class IV-like SAM-binding methyltransferase superfamily. RNA methyltransferase TrmH family. TrmL subfamily.</text>
</comment>
<feature type="binding site" evidence="6 7">
    <location>
        <position position="82"/>
    </location>
    <ligand>
        <name>S-adenosyl-L-methionine</name>
        <dbReference type="ChEBI" id="CHEBI:59789"/>
    </ligand>
</feature>
<evidence type="ECO:0000256" key="7">
    <source>
        <dbReference type="PIRSR" id="PIRSR029256-1"/>
    </source>
</evidence>